<feature type="coiled-coil region" evidence="1">
    <location>
        <begin position="487"/>
        <end position="528"/>
    </location>
</feature>
<dbReference type="PANTHER" id="PTHR43977">
    <property type="entry name" value="STRUCTURAL MAINTENANCE OF CHROMOSOMES PROTEIN 3"/>
    <property type="match status" value="1"/>
</dbReference>
<accession>A0A2H0WKJ4</accession>
<dbReference type="Proteomes" id="UP000230353">
    <property type="component" value="Unassembled WGS sequence"/>
</dbReference>
<dbReference type="Pfam" id="PF02463">
    <property type="entry name" value="SMC_N"/>
    <property type="match status" value="1"/>
</dbReference>
<dbReference type="EMBL" id="PEZL01000045">
    <property type="protein sequence ID" value="PIS13203.1"/>
    <property type="molecule type" value="Genomic_DNA"/>
</dbReference>
<dbReference type="InterPro" id="IPR003593">
    <property type="entry name" value="AAA+_ATPase"/>
</dbReference>
<feature type="coiled-coil region" evidence="1">
    <location>
        <begin position="162"/>
        <end position="189"/>
    </location>
</feature>
<feature type="domain" description="AAA+ ATPase" evidence="2">
    <location>
        <begin position="23"/>
        <end position="691"/>
    </location>
</feature>
<evidence type="ECO:0000256" key="1">
    <source>
        <dbReference type="SAM" id="Coils"/>
    </source>
</evidence>
<dbReference type="InterPro" id="IPR027417">
    <property type="entry name" value="P-loop_NTPase"/>
</dbReference>
<gene>
    <name evidence="3" type="ORF">COT67_03040</name>
</gene>
<dbReference type="Gene3D" id="3.40.50.300">
    <property type="entry name" value="P-loop containing nucleotide triphosphate hydrolases"/>
    <property type="match status" value="2"/>
</dbReference>
<dbReference type="InterPro" id="IPR003395">
    <property type="entry name" value="RecF/RecN/SMC_N"/>
</dbReference>
<keyword evidence="1" id="KW-0175">Coiled coil</keyword>
<dbReference type="SMART" id="SM00382">
    <property type="entry name" value="AAA"/>
    <property type="match status" value="1"/>
</dbReference>
<protein>
    <recommendedName>
        <fullName evidence="2">AAA+ ATPase domain-containing protein</fullName>
    </recommendedName>
</protein>
<dbReference type="AlphaFoldDB" id="A0A2H0WKJ4"/>
<feature type="coiled-coil region" evidence="1">
    <location>
        <begin position="236"/>
        <end position="420"/>
    </location>
</feature>
<reference evidence="4" key="1">
    <citation type="submission" date="2017-09" db="EMBL/GenBank/DDBJ databases">
        <title>Depth-based differentiation of microbial function through sediment-hosted aquifers and enrichment of novel symbionts in the deep terrestrial subsurface.</title>
        <authorList>
            <person name="Probst A.J."/>
            <person name="Ladd B."/>
            <person name="Jarett J.K."/>
            <person name="Geller-Mcgrath D.E."/>
            <person name="Sieber C.M.K."/>
            <person name="Emerson J.B."/>
            <person name="Anantharaman K."/>
            <person name="Thomas B.C."/>
            <person name="Malmstrom R."/>
            <person name="Stieglmeier M."/>
            <person name="Klingl A."/>
            <person name="Woyke T."/>
            <person name="Ryan C.M."/>
            <person name="Banfield J.F."/>
        </authorList>
    </citation>
    <scope>NUCLEOTIDE SEQUENCE [LARGE SCALE GENOMIC DNA]</scope>
</reference>
<comment type="caution">
    <text evidence="3">The sequence shown here is derived from an EMBL/GenBank/DDBJ whole genome shotgun (WGS) entry which is preliminary data.</text>
</comment>
<evidence type="ECO:0000259" key="2">
    <source>
        <dbReference type="SMART" id="SM00382"/>
    </source>
</evidence>
<dbReference type="SUPFAM" id="SSF52540">
    <property type="entry name" value="P-loop containing nucleoside triphosphate hydrolases"/>
    <property type="match status" value="1"/>
</dbReference>
<sequence length="703" mass="80427">MLLKSLKISGFKSFAKPAILNFPRTVSAIVGPNGSGKSNVAEAMAWVLGEQSMKSLRGKKGEDLIFNGSVGYPAMNKASVSLTFFDKESGDEVTLSRTVYRDGLNEYFINGAQRRLKDVVDFLAQIGIGTLRYYIISQGEADGILHASLKERKEMIEDALGLRMYQIKKEEGERKLEKTKENIKQVESLRREIRPHLRFLQKQADKIEEIFVLKETLKNLCQSYFSKIESKFEKDTASLAAERREIENQIEQREKAAVEIKEDVDKLKKDKNKIIEARRRVNELEREMGRYEGILSQLKNSFAVSGETNRFINNLERQIELALSEENLVKIKILLKEMKEKISAFFSKKRLEKKENGQEERYREIEKKYKELRRLLDAAKAEEGKFQKESEEMIKMERRLDGAESDLARARNALRSFGEKGRNIKDWHDREMRDLKETEVFVGEKIPIKPTEVLGESFLEKERREIEKIKIKIEESGGMGEEVKKEYEEIKNRDEFLSSQIDDLEKTADSLKDLIKQLEEKLRDDFNEGIVKINKEFKRFFELMFDGGRAWLVVKKISPQPRAGAKIKADEDLEEENSEVKKGEGLEVEVRLPGKKAGSLSMLSGGERALTSIALLFAVSRVNPPPFLILDETDAALDESNSRKYSMMLKDLSKKTQLVLITHNRETMSAADVLYGVTMGSDGVSGLLSVKLEEAEDLVEPTS</sequence>
<name>A0A2H0WKJ4_9BACT</name>
<evidence type="ECO:0000313" key="4">
    <source>
        <dbReference type="Proteomes" id="UP000230353"/>
    </source>
</evidence>
<organism evidence="3 4">
    <name type="scientific">Candidatus Tagabacteria bacterium CG09_land_8_20_14_0_10_41_14</name>
    <dbReference type="NCBI Taxonomy" id="1975021"/>
    <lineage>
        <taxon>Bacteria</taxon>
        <taxon>Candidatus Tagaibacteriota</taxon>
    </lineage>
</organism>
<evidence type="ECO:0000313" key="3">
    <source>
        <dbReference type="EMBL" id="PIS13203.1"/>
    </source>
</evidence>
<proteinExistence type="predicted"/>